<name>A0A5J5GEL2_9BACL</name>
<comment type="caution">
    <text evidence="2">The sequence shown here is derived from an EMBL/GenBank/DDBJ whole genome shotgun (WGS) entry which is preliminary data.</text>
</comment>
<gene>
    <name evidence="2" type="ORF">F4V43_05560</name>
</gene>
<organism evidence="2 3">
    <name type="scientific">Paenibacillus spiritus</name>
    <dbReference type="NCBI Taxonomy" id="2496557"/>
    <lineage>
        <taxon>Bacteria</taxon>
        <taxon>Bacillati</taxon>
        <taxon>Bacillota</taxon>
        <taxon>Bacilli</taxon>
        <taxon>Bacillales</taxon>
        <taxon>Paenibacillaceae</taxon>
        <taxon>Paenibacillus</taxon>
    </lineage>
</organism>
<evidence type="ECO:0000313" key="2">
    <source>
        <dbReference type="EMBL" id="KAA9006420.1"/>
    </source>
</evidence>
<feature type="compositionally biased region" description="Low complexity" evidence="1">
    <location>
        <begin position="86"/>
        <end position="108"/>
    </location>
</feature>
<dbReference type="EMBL" id="VYKK01000005">
    <property type="protein sequence ID" value="KAA9006420.1"/>
    <property type="molecule type" value="Genomic_DNA"/>
</dbReference>
<dbReference type="OrthoDB" id="2626226at2"/>
<dbReference type="Gene3D" id="3.30.1490.480">
    <property type="entry name" value="Endolytic murein transglycosylase"/>
    <property type="match status" value="1"/>
</dbReference>
<dbReference type="AlphaFoldDB" id="A0A5J5GEL2"/>
<proteinExistence type="predicted"/>
<reference evidence="2 3" key="1">
    <citation type="submission" date="2019-09" db="EMBL/GenBank/DDBJ databases">
        <title>Bacillus ochoae sp. nov., Paenibacillus whitsoniae sp. nov., Paenibacillus spiritus sp. nov. Isolated from the Mars Exploration Rover during spacecraft assembly.</title>
        <authorList>
            <person name="Seuylemezian A."/>
            <person name="Vaishampayan P."/>
        </authorList>
    </citation>
    <scope>NUCLEOTIDE SEQUENCE [LARGE SCALE GENOMIC DNA]</scope>
    <source>
        <strain evidence="2 3">MER_111</strain>
    </source>
</reference>
<dbReference type="RefSeq" id="WP_150457251.1">
    <property type="nucleotide sequence ID" value="NZ_VYKK01000005.1"/>
</dbReference>
<feature type="region of interest" description="Disordered" evidence="1">
    <location>
        <begin position="65"/>
        <end position="153"/>
    </location>
</feature>
<evidence type="ECO:0000256" key="1">
    <source>
        <dbReference type="SAM" id="MobiDB-lite"/>
    </source>
</evidence>
<keyword evidence="3" id="KW-1185">Reference proteome</keyword>
<accession>A0A5J5GEL2</accession>
<feature type="compositionally biased region" description="Low complexity" evidence="1">
    <location>
        <begin position="115"/>
        <end position="153"/>
    </location>
</feature>
<feature type="compositionally biased region" description="Pro residues" evidence="1">
    <location>
        <begin position="71"/>
        <end position="85"/>
    </location>
</feature>
<dbReference type="Proteomes" id="UP000367750">
    <property type="component" value="Unassembled WGS sequence"/>
</dbReference>
<evidence type="ECO:0000313" key="3">
    <source>
        <dbReference type="Proteomes" id="UP000367750"/>
    </source>
</evidence>
<sequence>MIKNRSFMIGLGSGLVAGALLLQLMNAAGLSAPSRGQLLREAAERNLRIVDADERLLTEDEWRAMASPSPAGSPAPSVQPSPSSSPAPKAKPTSKPAAGKKPAASSAGTAGGAAGAAAPAVKPAEPGKPASPSSSPLVKPAAPKAPSPASASAKEPIVLRIPNGATLSEVADILAASEVITDKDQFLVAAHSSGIQRKIQYGLYSFKPGESLDSIIVKLITVKD</sequence>
<protein>
    <submittedName>
        <fullName evidence="2">Endolytic transglycosylase MltG</fullName>
    </submittedName>
</protein>